<dbReference type="EMBL" id="CAFAAD010000007">
    <property type="protein sequence ID" value="CAB4781974.1"/>
    <property type="molecule type" value="Genomic_DNA"/>
</dbReference>
<keyword evidence="6" id="KW-0560">Oxidoreductase</keyword>
<protein>
    <submittedName>
        <fullName evidence="14">Unannotated protein</fullName>
    </submittedName>
</protein>
<dbReference type="Gene3D" id="3.50.50.60">
    <property type="entry name" value="FAD/NAD(P)-binding domain"/>
    <property type="match status" value="2"/>
</dbReference>
<dbReference type="EMBL" id="CAESAL010000017">
    <property type="protein sequence ID" value="CAB4337660.1"/>
    <property type="molecule type" value="Genomic_DNA"/>
</dbReference>
<evidence type="ECO:0000313" key="13">
    <source>
        <dbReference type="EMBL" id="CAB4781974.1"/>
    </source>
</evidence>
<evidence type="ECO:0000313" key="11">
    <source>
        <dbReference type="EMBL" id="CAB4622540.1"/>
    </source>
</evidence>
<comment type="cofactor">
    <cofactor evidence="1">
        <name>FAD</name>
        <dbReference type="ChEBI" id="CHEBI:57692"/>
    </cofactor>
</comment>
<name>A0A6J7K0W9_9ZZZZ</name>
<dbReference type="Pfam" id="PF00743">
    <property type="entry name" value="FMO-like"/>
    <property type="match status" value="1"/>
</dbReference>
<dbReference type="EMBL" id="CAFBRD010000058">
    <property type="protein sequence ID" value="CAB5077572.1"/>
    <property type="molecule type" value="Genomic_DNA"/>
</dbReference>
<evidence type="ECO:0000313" key="12">
    <source>
        <dbReference type="EMBL" id="CAB4727547.1"/>
    </source>
</evidence>
<keyword evidence="7" id="KW-0503">Monooxygenase</keyword>
<evidence type="ECO:0000256" key="6">
    <source>
        <dbReference type="ARBA" id="ARBA00023002"/>
    </source>
</evidence>
<accession>A0A6J7K0W9</accession>
<evidence type="ECO:0000313" key="10">
    <source>
        <dbReference type="EMBL" id="CAB4372057.1"/>
    </source>
</evidence>
<dbReference type="EMBL" id="CAEZVC010000047">
    <property type="protein sequence ID" value="CAB4622540.1"/>
    <property type="molecule type" value="Genomic_DNA"/>
</dbReference>
<dbReference type="InterPro" id="IPR036188">
    <property type="entry name" value="FAD/NAD-bd_sf"/>
</dbReference>
<keyword evidence="5" id="KW-0521">NADP</keyword>
<dbReference type="InterPro" id="IPR020946">
    <property type="entry name" value="Flavin_mOase-like"/>
</dbReference>
<dbReference type="EMBL" id="CAEUNJ010000052">
    <property type="protein sequence ID" value="CAB4372057.1"/>
    <property type="molecule type" value="Genomic_DNA"/>
</dbReference>
<dbReference type="PANTHER" id="PTHR43098">
    <property type="entry name" value="L-ORNITHINE N(5)-MONOOXYGENASE-RELATED"/>
    <property type="match status" value="1"/>
</dbReference>
<reference evidence="14" key="1">
    <citation type="submission" date="2020-05" db="EMBL/GenBank/DDBJ databases">
        <authorList>
            <person name="Chiriac C."/>
            <person name="Salcher M."/>
            <person name="Ghai R."/>
            <person name="Kavagutti S V."/>
        </authorList>
    </citation>
    <scope>NUCLEOTIDE SEQUENCE</scope>
</reference>
<dbReference type="GO" id="GO:0050661">
    <property type="term" value="F:NADP binding"/>
    <property type="evidence" value="ECO:0007669"/>
    <property type="project" value="InterPro"/>
</dbReference>
<keyword evidence="3" id="KW-0285">Flavoprotein</keyword>
<dbReference type="EMBL" id="CAEZXY010000181">
    <property type="protein sequence ID" value="CAB4727547.1"/>
    <property type="molecule type" value="Genomic_DNA"/>
</dbReference>
<proteinExistence type="inferred from homology"/>
<evidence type="ECO:0000256" key="8">
    <source>
        <dbReference type="SAM" id="MobiDB-lite"/>
    </source>
</evidence>
<evidence type="ECO:0000256" key="5">
    <source>
        <dbReference type="ARBA" id="ARBA00022857"/>
    </source>
</evidence>
<comment type="similarity">
    <text evidence="2">Belongs to the FAD-binding monooxygenase family.</text>
</comment>
<evidence type="ECO:0000256" key="1">
    <source>
        <dbReference type="ARBA" id="ARBA00001974"/>
    </source>
</evidence>
<feature type="region of interest" description="Disordered" evidence="8">
    <location>
        <begin position="542"/>
        <end position="566"/>
    </location>
</feature>
<evidence type="ECO:0000313" key="14">
    <source>
        <dbReference type="EMBL" id="CAB4948813.1"/>
    </source>
</evidence>
<keyword evidence="4" id="KW-0274">FAD</keyword>
<dbReference type="EMBL" id="CAFBOK010000062">
    <property type="protein sequence ID" value="CAB4980347.1"/>
    <property type="molecule type" value="Genomic_DNA"/>
</dbReference>
<dbReference type="AlphaFoldDB" id="A0A6J7K0W9"/>
<dbReference type="EMBL" id="CAFBNJ010000027">
    <property type="protein sequence ID" value="CAB4948813.1"/>
    <property type="molecule type" value="Genomic_DNA"/>
</dbReference>
<evidence type="ECO:0000256" key="3">
    <source>
        <dbReference type="ARBA" id="ARBA00022630"/>
    </source>
</evidence>
<dbReference type="SUPFAM" id="SSF51905">
    <property type="entry name" value="FAD/NAD(P)-binding domain"/>
    <property type="match status" value="1"/>
</dbReference>
<dbReference type="FunFam" id="3.50.50.60:FF:000341">
    <property type="entry name" value="Baeyer-Villiger monooxygenase"/>
    <property type="match status" value="1"/>
</dbReference>
<sequence length="606" mass="68297">MSDSSSLDVDQLRARYSAERERRLRSDGIDQYLETSGSFESYARDPWAEETIERDPLFDEVDVALVGAGFGGLLTGARLRELGVDKIRLIDKAADVGGTWYWNRYPGVACDVESYIYMPLLEETGYMPKEKYSKGDEIFEHCQRIATTFDLYRHALFQTEISDMRWDEDAERWVITTNRGDCFKAKFVSLATGHLQKPKLPGIPGIESFKGHTFHTSRWDYSYTGGNSHGGLSGLADKRVGIIGTGATAVQCIPHLGRDSQELLVFQRTPSSVDVRANRETDSTWVDSLTPGWQRERIENFQILTAGGIVEEDLVDDAWTSITKKLLAMRLNNTSGLSPEELAKTMEIADFTKMEEVRARVDELVDDAATAEALKPWYRQFCKRPCFHDEYLQSFNRDNVRLVDTKGKGVERITETGVVVNGVEHELDCLIYSTGFEVGTDYAHRTGFEIYGRTGESLSEAWEDGVRTYHGLLLNGFPNLFMQSIAQAGFTVNFPYLIEIQATHSAWLINEALTHQLGPIEPTEEAEAAWVETIVLRNQGSAESSANCTPGYYNKEGMPDDRSRQSGMYFGAPTEYGDILREWRESGTLTGTTQQREGERHAQRNL</sequence>
<gene>
    <name evidence="11" type="ORF">UFOPK1906_00898</name>
    <name evidence="12" type="ORF">UFOPK2624_02120</name>
    <name evidence="13" type="ORF">UFOPK2969_00156</name>
    <name evidence="9" type="ORF">UFOPK3331_00710</name>
    <name evidence="14" type="ORF">UFOPK3785_00701</name>
    <name evidence="15" type="ORF">UFOPK3927_00678</name>
    <name evidence="10" type="ORF">UFOPK4201_01234</name>
    <name evidence="16" type="ORF">UFOPK4371_01086</name>
</gene>
<dbReference type="PANTHER" id="PTHR43098:SF4">
    <property type="entry name" value="BLR3857 PROTEIN"/>
    <property type="match status" value="1"/>
</dbReference>
<evidence type="ECO:0000256" key="2">
    <source>
        <dbReference type="ARBA" id="ARBA00010139"/>
    </source>
</evidence>
<dbReference type="GO" id="GO:0050660">
    <property type="term" value="F:flavin adenine dinucleotide binding"/>
    <property type="evidence" value="ECO:0007669"/>
    <property type="project" value="InterPro"/>
</dbReference>
<dbReference type="GO" id="GO:0004499">
    <property type="term" value="F:N,N-dimethylaniline monooxygenase activity"/>
    <property type="evidence" value="ECO:0007669"/>
    <property type="project" value="InterPro"/>
</dbReference>
<evidence type="ECO:0000313" key="15">
    <source>
        <dbReference type="EMBL" id="CAB4980347.1"/>
    </source>
</evidence>
<organism evidence="14">
    <name type="scientific">freshwater metagenome</name>
    <dbReference type="NCBI Taxonomy" id="449393"/>
    <lineage>
        <taxon>unclassified sequences</taxon>
        <taxon>metagenomes</taxon>
        <taxon>ecological metagenomes</taxon>
    </lineage>
</organism>
<evidence type="ECO:0000313" key="16">
    <source>
        <dbReference type="EMBL" id="CAB5077572.1"/>
    </source>
</evidence>
<evidence type="ECO:0000256" key="4">
    <source>
        <dbReference type="ARBA" id="ARBA00022827"/>
    </source>
</evidence>
<evidence type="ECO:0000256" key="7">
    <source>
        <dbReference type="ARBA" id="ARBA00023033"/>
    </source>
</evidence>
<dbReference type="InterPro" id="IPR050775">
    <property type="entry name" value="FAD-binding_Monooxygenases"/>
</dbReference>
<evidence type="ECO:0000313" key="9">
    <source>
        <dbReference type="EMBL" id="CAB4337660.1"/>
    </source>
</evidence>